<dbReference type="InterPro" id="IPR035901">
    <property type="entry name" value="GIY-YIG_endonuc_sf"/>
</dbReference>
<comment type="subcellular location">
    <subcellularLocation>
        <location evidence="10">Nucleus</location>
    </subcellularLocation>
</comment>
<name>A0A1B0GQB7_PHLPP</name>
<keyword evidence="6 10" id="KW-0862">Zinc</keyword>
<dbReference type="Gene3D" id="3.30.40.10">
    <property type="entry name" value="Zinc/RING finger domain, C3HC4 (zinc finger)"/>
    <property type="match status" value="1"/>
</dbReference>
<dbReference type="InterPro" id="IPR048749">
    <property type="entry name" value="SLX1_C"/>
</dbReference>
<keyword evidence="7 10" id="KW-0233">DNA recombination</keyword>
<comment type="similarity">
    <text evidence="10">Belongs to the SLX1 family.</text>
</comment>
<dbReference type="EMBL" id="AJVK01070074">
    <property type="status" value="NOT_ANNOTATED_CDS"/>
    <property type="molecule type" value="Genomic_DNA"/>
</dbReference>
<evidence type="ECO:0000256" key="8">
    <source>
        <dbReference type="ARBA" id="ARBA00023204"/>
    </source>
</evidence>
<dbReference type="GO" id="GO:0008821">
    <property type="term" value="F:crossover junction DNA endonuclease activity"/>
    <property type="evidence" value="ECO:0007669"/>
    <property type="project" value="TreeGrafter"/>
</dbReference>
<comment type="cofactor">
    <cofactor evidence="10">
        <name>a divalent metal cation</name>
        <dbReference type="ChEBI" id="CHEBI:60240"/>
    </cofactor>
</comment>
<dbReference type="HAMAP" id="MF_03100">
    <property type="entry name" value="Endonuc_su_Slx1"/>
    <property type="match status" value="1"/>
</dbReference>
<dbReference type="EnsemblMetazoa" id="PPAI009075-RA">
    <property type="protein sequence ID" value="PPAI009075-PA"/>
    <property type="gene ID" value="PPAI009075"/>
</dbReference>
<dbReference type="AlphaFoldDB" id="A0A1B0GQB7"/>
<evidence type="ECO:0000313" key="11">
    <source>
        <dbReference type="EnsemblMetazoa" id="PPAI009075-PA"/>
    </source>
</evidence>
<comment type="subunit">
    <text evidence="10">Forms a heterodimer with a member of the SLX4 family.</text>
</comment>
<evidence type="ECO:0000313" key="12">
    <source>
        <dbReference type="Proteomes" id="UP000092462"/>
    </source>
</evidence>
<dbReference type="PROSITE" id="PS50164">
    <property type="entry name" value="GIY_YIG"/>
    <property type="match status" value="1"/>
</dbReference>
<organism evidence="11 12">
    <name type="scientific">Phlebotomus papatasi</name>
    <name type="common">Sandfly</name>
    <dbReference type="NCBI Taxonomy" id="29031"/>
    <lineage>
        <taxon>Eukaryota</taxon>
        <taxon>Metazoa</taxon>
        <taxon>Ecdysozoa</taxon>
        <taxon>Arthropoda</taxon>
        <taxon>Hexapoda</taxon>
        <taxon>Insecta</taxon>
        <taxon>Pterygota</taxon>
        <taxon>Neoptera</taxon>
        <taxon>Endopterygota</taxon>
        <taxon>Diptera</taxon>
        <taxon>Nematocera</taxon>
        <taxon>Psychodoidea</taxon>
        <taxon>Psychodidae</taxon>
        <taxon>Phlebotomus</taxon>
        <taxon>Phlebotomus</taxon>
    </lineage>
</organism>
<dbReference type="InterPro" id="IPR013083">
    <property type="entry name" value="Znf_RING/FYVE/PHD"/>
</dbReference>
<feature type="zinc finger region" description="SLX1-type" evidence="10">
    <location>
        <begin position="186"/>
        <end position="238"/>
    </location>
</feature>
<dbReference type="Pfam" id="PF21202">
    <property type="entry name" value="SLX1_C"/>
    <property type="match status" value="1"/>
</dbReference>
<dbReference type="GO" id="GO:0017108">
    <property type="term" value="F:5'-flap endonuclease activity"/>
    <property type="evidence" value="ECO:0007669"/>
    <property type="project" value="InterPro"/>
</dbReference>
<protein>
    <recommendedName>
        <fullName evidence="10">Structure-specific endonuclease subunit SLX1 homolog</fullName>
        <ecNumber evidence="10">3.1.-.-</ecNumber>
    </recommendedName>
</protein>
<keyword evidence="10" id="KW-0479">Metal-binding</keyword>
<accession>A0A1B0GQB7</accession>
<keyword evidence="12" id="KW-1185">Reference proteome</keyword>
<dbReference type="VEuPathDB" id="VectorBase:PPAPM1_011807"/>
<dbReference type="Proteomes" id="UP000092462">
    <property type="component" value="Unassembled WGS sequence"/>
</dbReference>
<comment type="function">
    <text evidence="10">Catalytic subunit of a heterodimeric structure-specific endonuclease that resolves DNA secondary structures generated during DNA repair and recombination. Has endonuclease activity towards branched DNA substrates, introducing single-strand cuts in duplex DNA close to junctions with ss-DNA.</text>
</comment>
<keyword evidence="2 10" id="KW-0255">Endonuclease</keyword>
<dbReference type="CDD" id="cd10455">
    <property type="entry name" value="GIY-YIG_SLX1"/>
    <property type="match status" value="1"/>
</dbReference>
<keyword evidence="4 10" id="KW-0863">Zinc-finger</keyword>
<dbReference type="Pfam" id="PF01541">
    <property type="entry name" value="GIY-YIG"/>
    <property type="match status" value="1"/>
</dbReference>
<dbReference type="VEuPathDB" id="VectorBase:PPAI009075"/>
<keyword evidence="9 10" id="KW-0539">Nucleus</keyword>
<dbReference type="InterPro" id="IPR050381">
    <property type="entry name" value="SLX1_endonuclease"/>
</dbReference>
<evidence type="ECO:0000256" key="5">
    <source>
        <dbReference type="ARBA" id="ARBA00022801"/>
    </source>
</evidence>
<evidence type="ECO:0000256" key="9">
    <source>
        <dbReference type="ARBA" id="ARBA00023242"/>
    </source>
</evidence>
<keyword evidence="3 10" id="KW-0227">DNA damage</keyword>
<evidence type="ECO:0000256" key="1">
    <source>
        <dbReference type="ARBA" id="ARBA00022722"/>
    </source>
</evidence>
<evidence type="ECO:0000256" key="6">
    <source>
        <dbReference type="ARBA" id="ARBA00022833"/>
    </source>
</evidence>
<evidence type="ECO:0000256" key="3">
    <source>
        <dbReference type="ARBA" id="ARBA00022763"/>
    </source>
</evidence>
<proteinExistence type="inferred from homology"/>
<keyword evidence="1 10" id="KW-0540">Nuclease</keyword>
<dbReference type="PANTHER" id="PTHR20208:SF10">
    <property type="entry name" value="STRUCTURE-SPECIFIC ENDONUCLEASE SUBUNIT SLX1"/>
    <property type="match status" value="1"/>
</dbReference>
<evidence type="ECO:0000256" key="10">
    <source>
        <dbReference type="HAMAP-Rule" id="MF_03100"/>
    </source>
</evidence>
<evidence type="ECO:0000256" key="2">
    <source>
        <dbReference type="ARBA" id="ARBA00022759"/>
    </source>
</evidence>
<sequence>VTSISRESGRTYIGYTVDPNRRISQHNKGKEYGGSKRTSERGPWQMILIIHGFPNSLSALRFEWAWQQPHISRRLRNIPGLGKKSSLRKFDLQFRILTEMLRIGPWNRLPLVIRWLADDFVRDFPASDSLSTISSKDIIIMPFIYMLLQPEKLPPVHMAICYGYVKRKKKPDRPEEATHSQQDPSCRLCENPIENPCQSLLTCINPRCKLQCHIICLARVCITECNQYIPTEGDCPICFTHFLWGDLIRKKNGCSDLVATSNDAIDTDNNCNDLSIDSTTDEDSDDS</sequence>
<keyword evidence="8 10" id="KW-0234">DNA repair</keyword>
<dbReference type="InterPro" id="IPR027520">
    <property type="entry name" value="Slx1"/>
</dbReference>
<dbReference type="InterPro" id="IPR000305">
    <property type="entry name" value="GIY-YIG_endonuc"/>
</dbReference>
<dbReference type="GO" id="GO:0033557">
    <property type="term" value="C:Slx1-Slx4 complex"/>
    <property type="evidence" value="ECO:0007669"/>
    <property type="project" value="UniProtKB-UniRule"/>
</dbReference>
<dbReference type="Gene3D" id="3.40.1440.10">
    <property type="entry name" value="GIY-YIG endonuclease"/>
    <property type="match status" value="1"/>
</dbReference>
<dbReference type="EC" id="3.1.-.-" evidence="10"/>
<dbReference type="GO" id="GO:0008270">
    <property type="term" value="F:zinc ion binding"/>
    <property type="evidence" value="ECO:0007669"/>
    <property type="project" value="UniProtKB-KW"/>
</dbReference>
<reference evidence="11" key="1">
    <citation type="submission" date="2022-08" db="UniProtKB">
        <authorList>
            <consortium name="EnsemblMetazoa"/>
        </authorList>
    </citation>
    <scope>IDENTIFICATION</scope>
    <source>
        <strain evidence="11">Israel</strain>
    </source>
</reference>
<evidence type="ECO:0000256" key="4">
    <source>
        <dbReference type="ARBA" id="ARBA00022771"/>
    </source>
</evidence>
<dbReference type="PANTHER" id="PTHR20208">
    <property type="entry name" value="STRUCTURE-SPECIFIC ENDONUCLEASE SUBUNIT SLX1"/>
    <property type="match status" value="1"/>
</dbReference>
<keyword evidence="5 10" id="KW-0378">Hydrolase</keyword>
<evidence type="ECO:0000256" key="7">
    <source>
        <dbReference type="ARBA" id="ARBA00023172"/>
    </source>
</evidence>
<dbReference type="GO" id="GO:0000724">
    <property type="term" value="P:double-strand break repair via homologous recombination"/>
    <property type="evidence" value="ECO:0007669"/>
    <property type="project" value="TreeGrafter"/>
</dbReference>